<dbReference type="InterPro" id="IPR050499">
    <property type="entry name" value="PEP-utilizing_PTS_enzyme"/>
</dbReference>
<feature type="region of interest" description="Disordered" evidence="3">
    <location>
        <begin position="1"/>
        <end position="20"/>
    </location>
</feature>
<dbReference type="Proteomes" id="UP001165492">
    <property type="component" value="Unassembled WGS sequence"/>
</dbReference>
<keyword evidence="2" id="KW-0808">Transferase</keyword>
<dbReference type="InterPro" id="IPR008731">
    <property type="entry name" value="PTS_EIN"/>
</dbReference>
<dbReference type="EMBL" id="JAJHJB010000029">
    <property type="protein sequence ID" value="MCC5467235.1"/>
    <property type="molecule type" value="Genomic_DNA"/>
</dbReference>
<evidence type="ECO:0000256" key="3">
    <source>
        <dbReference type="SAM" id="MobiDB-lite"/>
    </source>
</evidence>
<evidence type="ECO:0000313" key="5">
    <source>
        <dbReference type="EMBL" id="MCC5467235.1"/>
    </source>
</evidence>
<comment type="caution">
    <text evidence="5">The sequence shown here is derived from an EMBL/GenBank/DDBJ whole genome shotgun (WGS) entry which is preliminary data.</text>
</comment>
<dbReference type="PANTHER" id="PTHR46244">
    <property type="entry name" value="PHOSPHOENOLPYRUVATE-PROTEIN PHOSPHOTRANSFERASE"/>
    <property type="match status" value="1"/>
</dbReference>
<evidence type="ECO:0000259" key="4">
    <source>
        <dbReference type="Pfam" id="PF05524"/>
    </source>
</evidence>
<reference evidence="5" key="1">
    <citation type="submission" date="2021-11" db="EMBL/GenBank/DDBJ databases">
        <title>Description of a new species Pelosinus isolated from the bottom sediments of Lake Baikal.</title>
        <authorList>
            <person name="Zakharyuk A."/>
        </authorList>
    </citation>
    <scope>NUCLEOTIDE SEQUENCE</scope>
    <source>
        <strain evidence="5">Bkl1</strain>
    </source>
</reference>
<dbReference type="InterPro" id="IPR036618">
    <property type="entry name" value="PtsI_HPr-bd_sf"/>
</dbReference>
<feature type="domain" description="Phosphotransferase system enzyme I N-terminal" evidence="4">
    <location>
        <begin position="21"/>
        <end position="113"/>
    </location>
</feature>
<proteinExistence type="inferred from homology"/>
<name>A0ABS8HVN8_9FIRM</name>
<dbReference type="SUPFAM" id="SSF47831">
    <property type="entry name" value="Enzyme I of the PEP:sugar phosphotransferase system HPr-binding (sub)domain"/>
    <property type="match status" value="1"/>
</dbReference>
<keyword evidence="6" id="KW-1185">Reference proteome</keyword>
<comment type="similarity">
    <text evidence="1">Belongs to the PEP-utilizing enzyme family.</text>
</comment>
<evidence type="ECO:0000256" key="1">
    <source>
        <dbReference type="ARBA" id="ARBA00007837"/>
    </source>
</evidence>
<dbReference type="PANTHER" id="PTHR46244:SF3">
    <property type="entry name" value="PHOSPHOENOLPYRUVATE-PROTEIN PHOSPHOTRANSFERASE"/>
    <property type="match status" value="1"/>
</dbReference>
<accession>A0ABS8HVN8</accession>
<gene>
    <name evidence="5" type="ORF">LMF89_18025</name>
</gene>
<evidence type="ECO:0000256" key="2">
    <source>
        <dbReference type="ARBA" id="ARBA00022679"/>
    </source>
</evidence>
<protein>
    <submittedName>
        <fullName evidence="5">Peptide chain release factor H</fullName>
    </submittedName>
</protein>
<dbReference type="Pfam" id="PF05524">
    <property type="entry name" value="PEP-utilisers_N"/>
    <property type="match status" value="1"/>
</dbReference>
<dbReference type="Gene3D" id="1.10.274.10">
    <property type="entry name" value="PtsI, HPr-binding domain"/>
    <property type="match status" value="1"/>
</dbReference>
<dbReference type="RefSeq" id="WP_229536253.1">
    <property type="nucleotide sequence ID" value="NZ_JAJHJB010000029.1"/>
</dbReference>
<sequence length="133" mass="14812">MAKSNNIAKGEEPAASSGIIMSQKAKEKNRFLAAQQAVEAEITSLQQLNEKDKEGQAEVLAVHKELVSARSFSDSVMTFINKNHASAEAAVEYTVNEIVSMLVLLENDYMRQRAVNIKEIGNRLMRQLQMTRS</sequence>
<evidence type="ECO:0000313" key="6">
    <source>
        <dbReference type="Proteomes" id="UP001165492"/>
    </source>
</evidence>
<organism evidence="5 6">
    <name type="scientific">Pelosinus baikalensis</name>
    <dbReference type="NCBI Taxonomy" id="2892015"/>
    <lineage>
        <taxon>Bacteria</taxon>
        <taxon>Bacillati</taxon>
        <taxon>Bacillota</taxon>
        <taxon>Negativicutes</taxon>
        <taxon>Selenomonadales</taxon>
        <taxon>Sporomusaceae</taxon>
        <taxon>Pelosinus</taxon>
    </lineage>
</organism>